<dbReference type="RefSeq" id="WP_143418952.1">
    <property type="nucleotide sequence ID" value="NZ_VJXR01000040.1"/>
</dbReference>
<dbReference type="PANTHER" id="PTHR23073">
    <property type="entry name" value="26S PROTEASOME REGULATORY SUBUNIT"/>
    <property type="match status" value="1"/>
</dbReference>
<proteinExistence type="inferred from homology"/>
<dbReference type="Proteomes" id="UP000318693">
    <property type="component" value="Unassembled WGS sequence"/>
</dbReference>
<dbReference type="Gene3D" id="3.40.50.300">
    <property type="entry name" value="P-loop containing nucleotide triphosphate hydrolases"/>
    <property type="match status" value="1"/>
</dbReference>
<keyword evidence="5" id="KW-0645">Protease</keyword>
<dbReference type="InterPro" id="IPR050221">
    <property type="entry name" value="26S_Proteasome_ATPase"/>
</dbReference>
<feature type="domain" description="AAA+ ATPase" evidence="4">
    <location>
        <begin position="266"/>
        <end position="392"/>
    </location>
</feature>
<dbReference type="SMART" id="SM00382">
    <property type="entry name" value="AAA"/>
    <property type="match status" value="1"/>
</dbReference>
<evidence type="ECO:0000256" key="3">
    <source>
        <dbReference type="ARBA" id="ARBA00022840"/>
    </source>
</evidence>
<name>A0A552WPA3_9MICO</name>
<keyword evidence="5" id="KW-0378">Hydrolase</keyword>
<dbReference type="EMBL" id="VJXR01000040">
    <property type="protein sequence ID" value="TRW44618.1"/>
    <property type="molecule type" value="Genomic_DNA"/>
</dbReference>
<comment type="similarity">
    <text evidence="1">Belongs to the AAA ATPase family.</text>
</comment>
<evidence type="ECO:0000313" key="6">
    <source>
        <dbReference type="Proteomes" id="UP000318693"/>
    </source>
</evidence>
<dbReference type="CDD" id="cd19481">
    <property type="entry name" value="RecA-like_protease"/>
    <property type="match status" value="1"/>
</dbReference>
<evidence type="ECO:0000259" key="4">
    <source>
        <dbReference type="SMART" id="SM00382"/>
    </source>
</evidence>
<protein>
    <submittedName>
        <fullName evidence="5">26S protease regulatory subunit</fullName>
    </submittedName>
</protein>
<keyword evidence="6" id="KW-1185">Reference proteome</keyword>
<dbReference type="InterPro" id="IPR003959">
    <property type="entry name" value="ATPase_AAA_core"/>
</dbReference>
<dbReference type="GO" id="GO:0016887">
    <property type="term" value="F:ATP hydrolysis activity"/>
    <property type="evidence" value="ECO:0007669"/>
    <property type="project" value="InterPro"/>
</dbReference>
<dbReference type="GO" id="GO:0005524">
    <property type="term" value="F:ATP binding"/>
    <property type="evidence" value="ECO:0007669"/>
    <property type="project" value="UniProtKB-KW"/>
</dbReference>
<dbReference type="InterPro" id="IPR027417">
    <property type="entry name" value="P-loop_NTPase"/>
</dbReference>
<dbReference type="Gene3D" id="1.10.8.60">
    <property type="match status" value="1"/>
</dbReference>
<dbReference type="Pfam" id="PF00004">
    <property type="entry name" value="AAA"/>
    <property type="match status" value="1"/>
</dbReference>
<dbReference type="InterPro" id="IPR003593">
    <property type="entry name" value="AAA+_ATPase"/>
</dbReference>
<dbReference type="SUPFAM" id="SSF52540">
    <property type="entry name" value="P-loop containing nucleoside triphosphate hydrolases"/>
    <property type="match status" value="1"/>
</dbReference>
<dbReference type="AlphaFoldDB" id="A0A552WPA3"/>
<dbReference type="GO" id="GO:0008233">
    <property type="term" value="F:peptidase activity"/>
    <property type="evidence" value="ECO:0007669"/>
    <property type="project" value="UniProtKB-KW"/>
</dbReference>
<dbReference type="GO" id="GO:0006508">
    <property type="term" value="P:proteolysis"/>
    <property type="evidence" value="ECO:0007669"/>
    <property type="project" value="UniProtKB-KW"/>
</dbReference>
<accession>A0A552WPA3</accession>
<keyword evidence="3" id="KW-0067">ATP-binding</keyword>
<reference evidence="5 6" key="1">
    <citation type="submission" date="2019-07" db="EMBL/GenBank/DDBJ databases">
        <title>Georgenia wutianyii sp. nov. and Georgenia *** sp. nov. isolated from plateau pika (Ochotona curzoniae) in the Qinghai-Tibet plateau of China.</title>
        <authorList>
            <person name="Tian Z."/>
        </authorList>
    </citation>
    <scope>NUCLEOTIDE SEQUENCE [LARGE SCALE GENOMIC DNA]</scope>
    <source>
        <strain evidence="5 6">Z446</strain>
    </source>
</reference>
<evidence type="ECO:0000256" key="2">
    <source>
        <dbReference type="ARBA" id="ARBA00022741"/>
    </source>
</evidence>
<evidence type="ECO:0000313" key="5">
    <source>
        <dbReference type="EMBL" id="TRW44618.1"/>
    </source>
</evidence>
<gene>
    <name evidence="5" type="ORF">FJ693_13065</name>
</gene>
<evidence type="ECO:0000256" key="1">
    <source>
        <dbReference type="ARBA" id="ARBA00006914"/>
    </source>
</evidence>
<sequence>MNRSSAPPAGAAGDDDLGTFLTAFNRLAELASNHVHEYRAGTREPLVPLLEEHLGVDPCSLPVLTEILSPFRAADADVALEHVIATHGGGTLIGIGGGDQRWHSGLSEILQSAGHYGQFPVGPVDYHTVPVGPDAERACVSFGLHLFMFDDGTHGPRPVAVLQRAAKPNYGGMPQLEVIAPADGLAAAVLAEVREAMNARSVLRGQVVTFAASQFEPGTGGVTFVRRPDVGAADVVLPAGLLGRVERHVLGIARHRAALVAAGQHLKRGVLLYGPPGTGKTHTVRYLVGAAQDATVILLSGMSLQLVSQAADTARALQPAIVVLEDCDLVAEERSHRTSSPLLFEVLDALDGLAPDADVVFLLTTNRADILEPALAQRPGRVDLAVEIPLPDAEARRALLTLYAGDLPFSAAVLDEVATTAAGTTASFVKELVRRAVLRAVERGEPVAVGDEDLRISVAEMMADGGALTRVLLGGAPEGPAASSTAGGGGFGWTAVPGLAPS</sequence>
<keyword evidence="2" id="KW-0547">Nucleotide-binding</keyword>
<organism evidence="5 6">
    <name type="scientific">Georgenia yuyongxinii</name>
    <dbReference type="NCBI Taxonomy" id="2589797"/>
    <lineage>
        <taxon>Bacteria</taxon>
        <taxon>Bacillati</taxon>
        <taxon>Actinomycetota</taxon>
        <taxon>Actinomycetes</taxon>
        <taxon>Micrococcales</taxon>
        <taxon>Bogoriellaceae</taxon>
        <taxon>Georgenia</taxon>
    </lineage>
</organism>
<comment type="caution">
    <text evidence="5">The sequence shown here is derived from an EMBL/GenBank/DDBJ whole genome shotgun (WGS) entry which is preliminary data.</text>
</comment>